<feature type="compositionally biased region" description="Polar residues" evidence="6">
    <location>
        <begin position="884"/>
        <end position="893"/>
    </location>
</feature>
<feature type="coiled-coil region" evidence="5">
    <location>
        <begin position="379"/>
        <end position="480"/>
    </location>
</feature>
<organism evidence="9 10">
    <name type="scientific">Rotaria socialis</name>
    <dbReference type="NCBI Taxonomy" id="392032"/>
    <lineage>
        <taxon>Eukaryota</taxon>
        <taxon>Metazoa</taxon>
        <taxon>Spiralia</taxon>
        <taxon>Gnathifera</taxon>
        <taxon>Rotifera</taxon>
        <taxon>Eurotatoria</taxon>
        <taxon>Bdelloidea</taxon>
        <taxon>Philodinida</taxon>
        <taxon>Philodinidae</taxon>
        <taxon>Rotaria</taxon>
    </lineage>
</organism>
<feature type="region of interest" description="Disordered" evidence="6">
    <location>
        <begin position="884"/>
        <end position="934"/>
    </location>
</feature>
<keyword evidence="4 5" id="KW-0175">Coiled coil</keyword>
<evidence type="ECO:0000256" key="2">
    <source>
        <dbReference type="ARBA" id="ARBA00009866"/>
    </source>
</evidence>
<comment type="similarity">
    <text evidence="2">Belongs to the JIP scaffold family.</text>
</comment>
<dbReference type="InterPro" id="IPR032486">
    <property type="entry name" value="JIP_LZII"/>
</dbReference>
<feature type="domain" description="RH2" evidence="8">
    <location>
        <begin position="755"/>
        <end position="823"/>
    </location>
</feature>
<feature type="compositionally biased region" description="Basic and acidic residues" evidence="6">
    <location>
        <begin position="898"/>
        <end position="914"/>
    </location>
</feature>
<dbReference type="Pfam" id="PF19056">
    <property type="entry name" value="WD40_2"/>
    <property type="match status" value="1"/>
</dbReference>
<dbReference type="InterPro" id="IPR011047">
    <property type="entry name" value="Quinoprotein_ADH-like_sf"/>
</dbReference>
<feature type="compositionally biased region" description="Low complexity" evidence="6">
    <location>
        <begin position="520"/>
        <end position="531"/>
    </location>
</feature>
<dbReference type="SUPFAM" id="SSF50998">
    <property type="entry name" value="Quinoprotein alcohol dehydrogenase-like"/>
    <property type="match status" value="1"/>
</dbReference>
<dbReference type="Pfam" id="PF17822">
    <property type="entry name" value="ARMH2"/>
    <property type="match status" value="1"/>
</dbReference>
<evidence type="ECO:0000313" key="9">
    <source>
        <dbReference type="EMBL" id="CAF4434801.1"/>
    </source>
</evidence>
<proteinExistence type="inferred from homology"/>
<dbReference type="SUPFAM" id="SSF48371">
    <property type="entry name" value="ARM repeat"/>
    <property type="match status" value="1"/>
</dbReference>
<keyword evidence="3" id="KW-0963">Cytoplasm</keyword>
<evidence type="ECO:0000256" key="4">
    <source>
        <dbReference type="ARBA" id="ARBA00023054"/>
    </source>
</evidence>
<dbReference type="GO" id="GO:0005737">
    <property type="term" value="C:cytoplasm"/>
    <property type="evidence" value="ECO:0007669"/>
    <property type="project" value="UniProtKB-SubCell"/>
</dbReference>
<dbReference type="InterPro" id="IPR034743">
    <property type="entry name" value="RH1"/>
</dbReference>
<feature type="region of interest" description="Disordered" evidence="6">
    <location>
        <begin position="257"/>
        <end position="338"/>
    </location>
</feature>
<comment type="subcellular location">
    <subcellularLocation>
        <location evidence="1">Cytoplasm</location>
    </subcellularLocation>
</comment>
<evidence type="ECO:0000256" key="6">
    <source>
        <dbReference type="SAM" id="MobiDB-lite"/>
    </source>
</evidence>
<dbReference type="FunFam" id="1.20.5.1000:FF:000001">
    <property type="entry name" value="C-Jun-amino-terminal kinase-interacting protein 3 isoform X2"/>
    <property type="match status" value="1"/>
</dbReference>
<dbReference type="PROSITE" id="PS51776">
    <property type="entry name" value="RH1"/>
    <property type="match status" value="1"/>
</dbReference>
<dbReference type="EMBL" id="CAJOBQ010000923">
    <property type="protein sequence ID" value="CAF4434801.1"/>
    <property type="molecule type" value="Genomic_DNA"/>
</dbReference>
<dbReference type="Gene3D" id="1.20.5.1000">
    <property type="entry name" value="arf6 gtpase in complex with a specific effector, jip4"/>
    <property type="match status" value="1"/>
</dbReference>
<dbReference type="PANTHER" id="PTHR13886">
    <property type="entry name" value="JNK/SAPK-ASSOCIATED PROTEIN"/>
    <property type="match status" value="1"/>
</dbReference>
<protein>
    <submittedName>
        <fullName evidence="9">Uncharacterized protein</fullName>
    </submittedName>
</protein>
<feature type="domain" description="RH1" evidence="7">
    <location>
        <begin position="325"/>
        <end position="413"/>
    </location>
</feature>
<dbReference type="InterPro" id="IPR039911">
    <property type="entry name" value="JIP3/JIP4"/>
</dbReference>
<dbReference type="GO" id="GO:0016192">
    <property type="term" value="P:vesicle-mediated transport"/>
    <property type="evidence" value="ECO:0007669"/>
    <property type="project" value="TreeGrafter"/>
</dbReference>
<dbReference type="Gene3D" id="1.20.58.1770">
    <property type="match status" value="1"/>
</dbReference>
<dbReference type="Pfam" id="PF16471">
    <property type="entry name" value="JIP_LZII"/>
    <property type="match status" value="1"/>
</dbReference>
<dbReference type="Proteomes" id="UP000663862">
    <property type="component" value="Unassembled WGS sequence"/>
</dbReference>
<feature type="coiled-coil region" evidence="5">
    <location>
        <begin position="672"/>
        <end position="783"/>
    </location>
</feature>
<name>A0A820RDW5_9BILA</name>
<feature type="region of interest" description="Disordered" evidence="6">
    <location>
        <begin position="1398"/>
        <end position="1417"/>
    </location>
</feature>
<dbReference type="InterPro" id="IPR040268">
    <property type="entry name" value="ARMH2"/>
</dbReference>
<dbReference type="InterPro" id="IPR016024">
    <property type="entry name" value="ARM-type_fold"/>
</dbReference>
<dbReference type="GO" id="GO:0005078">
    <property type="term" value="F:MAP-kinase scaffold activity"/>
    <property type="evidence" value="ECO:0007669"/>
    <property type="project" value="InterPro"/>
</dbReference>
<dbReference type="GO" id="GO:0008432">
    <property type="term" value="F:JUN kinase binding"/>
    <property type="evidence" value="ECO:0007669"/>
    <property type="project" value="TreeGrafter"/>
</dbReference>
<evidence type="ECO:0000256" key="3">
    <source>
        <dbReference type="ARBA" id="ARBA00022490"/>
    </source>
</evidence>
<reference evidence="9" key="1">
    <citation type="submission" date="2021-02" db="EMBL/GenBank/DDBJ databases">
        <authorList>
            <person name="Nowell W R."/>
        </authorList>
    </citation>
    <scope>NUCLEOTIDE SEQUENCE</scope>
</reference>
<feature type="compositionally biased region" description="Polar residues" evidence="6">
    <location>
        <begin position="315"/>
        <end position="338"/>
    </location>
</feature>
<evidence type="ECO:0000313" key="10">
    <source>
        <dbReference type="Proteomes" id="UP000663862"/>
    </source>
</evidence>
<evidence type="ECO:0000256" key="1">
    <source>
        <dbReference type="ARBA" id="ARBA00004496"/>
    </source>
</evidence>
<evidence type="ECO:0000256" key="5">
    <source>
        <dbReference type="SAM" id="Coils"/>
    </source>
</evidence>
<evidence type="ECO:0000259" key="8">
    <source>
        <dbReference type="PROSITE" id="PS51777"/>
    </source>
</evidence>
<dbReference type="PANTHER" id="PTHR13886:SF4">
    <property type="entry name" value="JNK-INTERACTING PROTEIN 3"/>
    <property type="match status" value="1"/>
</dbReference>
<dbReference type="GO" id="GO:0030159">
    <property type="term" value="F:signaling receptor complex adaptor activity"/>
    <property type="evidence" value="ECO:0007669"/>
    <property type="project" value="TreeGrafter"/>
</dbReference>
<dbReference type="Pfam" id="PF09744">
    <property type="entry name" value="RH1"/>
    <property type="match status" value="1"/>
</dbReference>
<feature type="region of interest" description="Disordered" evidence="6">
    <location>
        <begin position="509"/>
        <end position="540"/>
    </location>
</feature>
<accession>A0A820RDW5</accession>
<dbReference type="PROSITE" id="PS51777">
    <property type="entry name" value="RH2"/>
    <property type="match status" value="1"/>
</dbReference>
<feature type="compositionally biased region" description="Low complexity" evidence="6">
    <location>
        <begin position="266"/>
        <end position="281"/>
    </location>
</feature>
<dbReference type="InterPro" id="IPR034744">
    <property type="entry name" value="RH2"/>
</dbReference>
<feature type="compositionally biased region" description="Low complexity" evidence="6">
    <location>
        <begin position="1398"/>
        <end position="1411"/>
    </location>
</feature>
<gene>
    <name evidence="9" type="ORF">TSG867_LOCUS15653</name>
</gene>
<dbReference type="GO" id="GO:0019894">
    <property type="term" value="F:kinesin binding"/>
    <property type="evidence" value="ECO:0007669"/>
    <property type="project" value="TreeGrafter"/>
</dbReference>
<feature type="compositionally biased region" description="Polar residues" evidence="6">
    <location>
        <begin position="915"/>
        <end position="934"/>
    </location>
</feature>
<sequence length="1531" mass="173289">MDLSFLYDNSGISLPKPYEKKNSWLEWFRLRRRKPNSEEEINEIHDLILNVYESMDDQARAVVLSLSKVVHDEDESVTIEEKLKAIVAIGHSLCCGPMQIKNATHLYARLFVRALSHQDLRMCLAAMIAISETAIDNLSFQMKVNEMDMIPKLFEIMQNAMPHAGRNADNINIHSKLVAWSCYTIVNICANCMPNILLLRDIVPNQLEILNDAIQMEIWRYVWRENYAQTIVQFVDGKLISGIICNAIQPKPYLFENHHDHSEKTSNSNLSSNPRSSSVNSQRYETKPYLKLQMSSESTVPKPIYSPNRIRLKTTDQNTTNEHELSSSGASEESHTLLSETVTTLASNVYNELERIIKNFGENSVKDLMPVMISTLESLDSALNEREVSKLEIESLKEQNEQVFQQYEREKGFHKEYQQRYLQVEDHLEEMKRENDEKLQSLESIVKIFEIKSRNAADHVARLEEKENETKTDYKRLHDRYCELFKAHCDYMERTKILYGTDRVDQLTGSQNASRSRGNLPLASQQQSQLSDNAELSSNERLNDETTNIRPDISFQNSKQPTVGANFRSELEASDGTHTQTETNTTSSNDAAVNTAFHGDWAENWPNSYFDDSYIENYKRDIAVSDDDDDMSANDAKNAEAFYKETQNENIDISDIDSSADLFGMTKEVSNLIKENNELLETKNALNVLKDDLLAKIEELSNEQEMLREEVSSLQTVKNRYQSRITEVEEELRKTREELEKKKKEEEEDVPTADRKRFTRVEMQRVLLERNQYKQRLFELEEAMHWQDAMRASKHEQLHPSAGLNAMNESAFDHSQNKKRTTFWKLNDWLPTNILSSHAGGIQNDLREGTTQVSEFFSGLFGTGVREVPPKRTATTNLSTLSAVKRSSTNDQLSPVAHKQESTTEENRPMERSVSESTSIASIPKQTPAARQSSSILINDDSRLQAYGWSLSSKSQLKLSEINGKVQVNVPVPVYCRPIFNTNDTTQIWWAVGIDLDGSSPIIDENSTSNDPSVDQLNKQLIESYHQMIDEQCLKLSSIVWIAAKSNDTAMITIIDSNKAEKVIDTFTLGNTVVYTMGSVPGPTSNDYTSFENSSWTLFEADTASASDVKITPCTVASLSVGGIRSSTSDAFPVELKAPEQVLADLARQLEDKKYKENRMRSGSRTFLSWPGFPRRNDTPIVDKTACSTKYPTVWLGSGDGWLYIHSAISEHRKTLEKVWLRHAIFSIVHVRGRVFVALANEKIVVFHRNLDGTWNLNNIHLIVTGKSRESVRCMIGVGETLWCGVANRVYVLHTQTLEVRKQFDVHSRPDHSVQHMTWSGDGVWLSIRLSSTLQLYHAQTYQHLQDVDVQPYVEKMIATEKAGLYFVHISALTIACRRLWIGTGNGIIISVPLTDSSTTTTTTTPGSSTTKPGSVVRVYDQSPSSNYIPYCSMNNAQLSFHGYRDAVKFFVAVPGQPPSKLVQDEESLSSSVTTNANDASALAFGDILVVSGGDGYIDFRVGDSTAEKIDDVNTNNRNISYLIVWHLGST</sequence>
<evidence type="ECO:0000259" key="7">
    <source>
        <dbReference type="PROSITE" id="PS51776"/>
    </source>
</evidence>
<comment type="caution">
    <text evidence="9">The sequence shown here is derived from an EMBL/GenBank/DDBJ whole genome shotgun (WGS) entry which is preliminary data.</text>
</comment>